<reference evidence="2" key="1">
    <citation type="submission" date="2019-08" db="EMBL/GenBank/DDBJ databases">
        <authorList>
            <person name="Kucharzyk K."/>
            <person name="Murdoch R.W."/>
            <person name="Higgins S."/>
            <person name="Loffler F."/>
        </authorList>
    </citation>
    <scope>NUCLEOTIDE SEQUENCE</scope>
</reference>
<dbReference type="EMBL" id="VSSQ01026044">
    <property type="protein sequence ID" value="MPM74553.1"/>
    <property type="molecule type" value="Genomic_DNA"/>
</dbReference>
<protein>
    <submittedName>
        <fullName evidence="2">Uncharacterized protein</fullName>
    </submittedName>
</protein>
<gene>
    <name evidence="2" type="ORF">SDC9_121541</name>
</gene>
<evidence type="ECO:0000256" key="1">
    <source>
        <dbReference type="SAM" id="Phobius"/>
    </source>
</evidence>
<dbReference type="AlphaFoldDB" id="A0A645CCA6"/>
<sequence>MNGSFVILQWLGLDVESQSRLLATVYLGIYGIVGLGTYYFATSCLGLPKAILGITLTGVIKKVVRRGKAS</sequence>
<keyword evidence="1" id="KW-0472">Membrane</keyword>
<organism evidence="2">
    <name type="scientific">bioreactor metagenome</name>
    <dbReference type="NCBI Taxonomy" id="1076179"/>
    <lineage>
        <taxon>unclassified sequences</taxon>
        <taxon>metagenomes</taxon>
        <taxon>ecological metagenomes</taxon>
    </lineage>
</organism>
<accession>A0A645CCA6</accession>
<proteinExistence type="predicted"/>
<keyword evidence="1" id="KW-0812">Transmembrane</keyword>
<feature type="transmembrane region" description="Helical" evidence="1">
    <location>
        <begin position="21"/>
        <end position="41"/>
    </location>
</feature>
<comment type="caution">
    <text evidence="2">The sequence shown here is derived from an EMBL/GenBank/DDBJ whole genome shotgun (WGS) entry which is preliminary data.</text>
</comment>
<name>A0A645CCA6_9ZZZZ</name>
<keyword evidence="1" id="KW-1133">Transmembrane helix</keyword>
<evidence type="ECO:0000313" key="2">
    <source>
        <dbReference type="EMBL" id="MPM74553.1"/>
    </source>
</evidence>